<dbReference type="PANTHER" id="PTHR43861">
    <property type="entry name" value="TRANS-ACONITATE 2-METHYLTRANSFERASE-RELATED"/>
    <property type="match status" value="1"/>
</dbReference>
<dbReference type="CDD" id="cd02440">
    <property type="entry name" value="AdoMet_MTases"/>
    <property type="match status" value="1"/>
</dbReference>
<gene>
    <name evidence="3" type="ORF">F7O84_11160</name>
</gene>
<comment type="caution">
    <text evidence="3">The sequence shown here is derived from an EMBL/GenBank/DDBJ whole genome shotgun (WGS) entry which is preliminary data.</text>
</comment>
<dbReference type="InterPro" id="IPR029063">
    <property type="entry name" value="SAM-dependent_MTases_sf"/>
</dbReference>
<reference evidence="3 4" key="2">
    <citation type="submission" date="2020-02" db="EMBL/GenBank/DDBJ databases">
        <title>Candidatus Galacturonibacter soehngenii shows hetero-acetogenic catabolism of galacturonic acid but lacks a canonical carbon monoxide dehydrogenase/acetyl-CoA synthase complex.</title>
        <authorList>
            <person name="Diender M."/>
            <person name="Stouten G.R."/>
            <person name="Petersen J.F."/>
            <person name="Nielsen P.H."/>
            <person name="Dueholm M.S."/>
            <person name="Pronk J.T."/>
            <person name="Van Loosdrecht M.C.M."/>
        </authorList>
    </citation>
    <scope>NUCLEOTIDE SEQUENCE [LARGE SCALE GENOMIC DNA]</scope>
    <source>
        <strain evidence="3">GalUA</strain>
    </source>
</reference>
<dbReference type="Pfam" id="PF13649">
    <property type="entry name" value="Methyltransf_25"/>
    <property type="match status" value="1"/>
</dbReference>
<organism evidence="3 4">
    <name type="scientific">Candidatus Galacturonatibacter soehngenii</name>
    <dbReference type="NCBI Taxonomy" id="2307010"/>
    <lineage>
        <taxon>Bacteria</taxon>
        <taxon>Bacillati</taxon>
        <taxon>Bacillota</taxon>
        <taxon>Clostridia</taxon>
        <taxon>Lachnospirales</taxon>
        <taxon>Lachnospiraceae</taxon>
        <taxon>Candidatus Galacturonatibacter</taxon>
    </lineage>
</organism>
<protein>
    <submittedName>
        <fullName evidence="3">Class I SAM-dependent methyltransferase</fullName>
    </submittedName>
</protein>
<feature type="domain" description="Methyltransferase" evidence="2">
    <location>
        <begin position="41"/>
        <end position="136"/>
    </location>
</feature>
<dbReference type="Proteomes" id="UP000461768">
    <property type="component" value="Unassembled WGS sequence"/>
</dbReference>
<dbReference type="AlphaFoldDB" id="A0A7V7QKD1"/>
<sequence length="250" mass="29467">MEAYTSFARVYDTFMDNIPYQEWAEYIKGLLQTYEVESGLVLDLGCGTGNLTQILAHSGYDMIGIDNSEDMLEIAMEKKYETNLDILYLLQDMREFELYGTVKAVVSICDSLNYILSEEELVDVFKLVNNYLDPKGIFIFDLNTQYKYEQILGERVIAENREDCSFIWDNYYDKEERLNEYDLTLFIKEEEDLFRKYQESHYQKAYELDTIKALLLEAGMEFIVAYDAFTRQPPKEDSERIYVIAREKGK</sequence>
<name>A0A7V7QKD1_9FIRM</name>
<keyword evidence="1 3" id="KW-0808">Transferase</keyword>
<dbReference type="Gene3D" id="2.20.25.110">
    <property type="entry name" value="S-adenosyl-L-methionine-dependent methyltransferases"/>
    <property type="match status" value="1"/>
</dbReference>
<dbReference type="InterPro" id="IPR041698">
    <property type="entry name" value="Methyltransf_25"/>
</dbReference>
<dbReference type="SUPFAM" id="SSF53335">
    <property type="entry name" value="S-adenosyl-L-methionine-dependent methyltransferases"/>
    <property type="match status" value="1"/>
</dbReference>
<dbReference type="GO" id="GO:0032259">
    <property type="term" value="P:methylation"/>
    <property type="evidence" value="ECO:0007669"/>
    <property type="project" value="UniProtKB-KW"/>
</dbReference>
<keyword evidence="3" id="KW-0489">Methyltransferase</keyword>
<evidence type="ECO:0000259" key="2">
    <source>
        <dbReference type="Pfam" id="PF13649"/>
    </source>
</evidence>
<reference evidence="3 4" key="1">
    <citation type="submission" date="2019-09" db="EMBL/GenBank/DDBJ databases">
        <authorList>
            <person name="Valk L.C."/>
        </authorList>
    </citation>
    <scope>NUCLEOTIDE SEQUENCE [LARGE SCALE GENOMIC DNA]</scope>
    <source>
        <strain evidence="3">GalUA</strain>
    </source>
</reference>
<dbReference type="GO" id="GO:0008168">
    <property type="term" value="F:methyltransferase activity"/>
    <property type="evidence" value="ECO:0007669"/>
    <property type="project" value="UniProtKB-KW"/>
</dbReference>
<dbReference type="Gene3D" id="3.40.50.150">
    <property type="entry name" value="Vaccinia Virus protein VP39"/>
    <property type="match status" value="1"/>
</dbReference>
<proteinExistence type="predicted"/>
<keyword evidence="4" id="KW-1185">Reference proteome</keyword>
<dbReference type="OrthoDB" id="9811589at2"/>
<dbReference type="RefSeq" id="WP_151144985.1">
    <property type="nucleotide sequence ID" value="NZ_WAGX01000005.1"/>
</dbReference>
<accession>A0A7V7QKD1</accession>
<evidence type="ECO:0000256" key="1">
    <source>
        <dbReference type="ARBA" id="ARBA00022679"/>
    </source>
</evidence>
<dbReference type="EMBL" id="WAGX01000005">
    <property type="protein sequence ID" value="KAB1438111.1"/>
    <property type="molecule type" value="Genomic_DNA"/>
</dbReference>
<evidence type="ECO:0000313" key="4">
    <source>
        <dbReference type="Proteomes" id="UP000461768"/>
    </source>
</evidence>
<evidence type="ECO:0000313" key="3">
    <source>
        <dbReference type="EMBL" id="KAB1438111.1"/>
    </source>
</evidence>